<dbReference type="EMBL" id="BT124929">
    <property type="protein sequence ID" value="ADI32767.1"/>
    <property type="molecule type" value="mRNA"/>
</dbReference>
<sequence length="71" mass="7872">MPPTPNHQPLAGQSIKFFCPIAFACTAKIQDGVQGFSIHWIPPSIAENINMQASRGARKNDPNFQRCTHTH</sequence>
<dbReference type="AlphaFoldDB" id="D6W4M9"/>
<protein>
    <submittedName>
        <fullName evidence="1">MIP22649p</fullName>
    </submittedName>
</protein>
<proteinExistence type="evidence at transcript level"/>
<accession>D6W4M9</accession>
<reference evidence="1" key="1">
    <citation type="submission" date="2010-06" db="EMBL/GenBank/DDBJ databases">
        <authorList>
            <person name="Carlson J."/>
            <person name="Booth B."/>
            <person name="Frise E."/>
            <person name="Sandler J."/>
            <person name="Wan K."/>
            <person name="Yu C."/>
            <person name="Celniker S."/>
        </authorList>
    </citation>
    <scope>NUCLEOTIDE SEQUENCE</scope>
</reference>
<evidence type="ECO:0000313" key="1">
    <source>
        <dbReference type="EMBL" id="ADI32767.1"/>
    </source>
</evidence>
<name>D6W4M9_DROME</name>
<organism evidence="1">
    <name type="scientific">Drosophila melanogaster</name>
    <name type="common">Fruit fly</name>
    <dbReference type="NCBI Taxonomy" id="7227"/>
    <lineage>
        <taxon>Eukaryota</taxon>
        <taxon>Metazoa</taxon>
        <taxon>Ecdysozoa</taxon>
        <taxon>Arthropoda</taxon>
        <taxon>Hexapoda</taxon>
        <taxon>Insecta</taxon>
        <taxon>Pterygota</taxon>
        <taxon>Neoptera</taxon>
        <taxon>Endopterygota</taxon>
        <taxon>Diptera</taxon>
        <taxon>Brachycera</taxon>
        <taxon>Muscomorpha</taxon>
        <taxon>Ephydroidea</taxon>
        <taxon>Drosophilidae</taxon>
        <taxon>Drosophila</taxon>
        <taxon>Sophophora</taxon>
    </lineage>
</organism>